<dbReference type="EMBL" id="JBBXMP010000906">
    <property type="protein sequence ID" value="KAL0056824.1"/>
    <property type="molecule type" value="Genomic_DNA"/>
</dbReference>
<gene>
    <name evidence="1" type="ORF">AAF712_016561</name>
</gene>
<reference evidence="1 2" key="1">
    <citation type="submission" date="2024-05" db="EMBL/GenBank/DDBJ databases">
        <title>A draft genome resource for the thread blight pathogen Marasmius tenuissimus strain MS-2.</title>
        <authorList>
            <person name="Yulfo-Soto G.E."/>
            <person name="Baruah I.K."/>
            <person name="Amoako-Attah I."/>
            <person name="Bukari Y."/>
            <person name="Meinhardt L.W."/>
            <person name="Bailey B.A."/>
            <person name="Cohen S.P."/>
        </authorList>
    </citation>
    <scope>NUCLEOTIDE SEQUENCE [LARGE SCALE GENOMIC DNA]</scope>
    <source>
        <strain evidence="1 2">MS-2</strain>
    </source>
</reference>
<comment type="caution">
    <text evidence="1">The sequence shown here is derived from an EMBL/GenBank/DDBJ whole genome shotgun (WGS) entry which is preliminary data.</text>
</comment>
<keyword evidence="2" id="KW-1185">Reference proteome</keyword>
<evidence type="ECO:0000313" key="1">
    <source>
        <dbReference type="EMBL" id="KAL0056824.1"/>
    </source>
</evidence>
<accession>A0ABR2Z6E9</accession>
<name>A0ABR2Z6E9_9AGAR</name>
<evidence type="ECO:0000313" key="2">
    <source>
        <dbReference type="Proteomes" id="UP001437256"/>
    </source>
</evidence>
<organism evidence="1 2">
    <name type="scientific">Marasmius tenuissimus</name>
    <dbReference type="NCBI Taxonomy" id="585030"/>
    <lineage>
        <taxon>Eukaryota</taxon>
        <taxon>Fungi</taxon>
        <taxon>Dikarya</taxon>
        <taxon>Basidiomycota</taxon>
        <taxon>Agaricomycotina</taxon>
        <taxon>Agaricomycetes</taxon>
        <taxon>Agaricomycetidae</taxon>
        <taxon>Agaricales</taxon>
        <taxon>Marasmiineae</taxon>
        <taxon>Marasmiaceae</taxon>
        <taxon>Marasmius</taxon>
    </lineage>
</organism>
<sequence>MPSQSIYMQTRALQDQIKTKVKGATLAYQTAREALLVLMGPGEWMDKLQELKDDNIRGITEHLLKDNEKEELRQAQERAGYSLKEMTEVLETGNVPTAPLKHGVVLGQSNLNLSWIWYTHMPLMSGSDLAACGEVRSNFEELQESLRAEWCKARARSHQSCEEIRLIEEEMRRAIDYCGWQSQWWLNQISRHTNVPDYLHEGLVAYAKQHTDEKGHKQWSGACHGRRSGSKRRLYSRCCRTPSMGVF</sequence>
<dbReference type="Proteomes" id="UP001437256">
    <property type="component" value="Unassembled WGS sequence"/>
</dbReference>
<protein>
    <submittedName>
        <fullName evidence="1">Uncharacterized protein</fullName>
    </submittedName>
</protein>
<proteinExistence type="predicted"/>